<dbReference type="InterPro" id="IPR003594">
    <property type="entry name" value="HATPase_dom"/>
</dbReference>
<evidence type="ECO:0000256" key="5">
    <source>
        <dbReference type="ARBA" id="ARBA00022741"/>
    </source>
</evidence>
<dbReference type="Pfam" id="PF02518">
    <property type="entry name" value="HATPase_c"/>
    <property type="match status" value="1"/>
</dbReference>
<dbReference type="CDD" id="cd00130">
    <property type="entry name" value="PAS"/>
    <property type="match status" value="1"/>
</dbReference>
<dbReference type="Proteomes" id="UP000501003">
    <property type="component" value="Chromosome"/>
</dbReference>
<evidence type="ECO:0000256" key="3">
    <source>
        <dbReference type="ARBA" id="ARBA00022553"/>
    </source>
</evidence>
<proteinExistence type="predicted"/>
<evidence type="ECO:0000256" key="6">
    <source>
        <dbReference type="ARBA" id="ARBA00022777"/>
    </source>
</evidence>
<dbReference type="KEGG" id="aqg:HRU87_01415"/>
<dbReference type="InterPro" id="IPR011495">
    <property type="entry name" value="Sig_transdc_His_kin_sub2_dim/P"/>
</dbReference>
<feature type="domain" description="Histidine kinase" evidence="8">
    <location>
        <begin position="286"/>
        <end position="474"/>
    </location>
</feature>
<gene>
    <name evidence="9" type="ORF">HRU87_01415</name>
</gene>
<dbReference type="InterPro" id="IPR038424">
    <property type="entry name" value="H_kinase_PdtaS_GAF_sf"/>
</dbReference>
<evidence type="ECO:0000313" key="10">
    <source>
        <dbReference type="Proteomes" id="UP000501003"/>
    </source>
</evidence>
<sequence>MSDKPALSEWLRTLVSEWQLIADLAFGDLVLWVPVKNSFQAAGHARPAAAATLFYRDIAGSPSRFDWESAISEAFNSGLPFIPEGTSQYEGINTRFAAYPVFSPNRNSDDLPLAVITRHTNLGESRVPNRIQLNYLAVANQLLDMVSAGEFPIAEGGTSTKRGAPRAHDGFVRLDQSGRVVFANPNALSLFNRAGVDGELEGRLFAETVSALGANNSPLDEGLPLVLTGKGSWRTDMEFSRLTIAVRSIPIREGGKRTGAIVLCRDVSELRFRERELITKDMTIREIHHRVKNNLQTVASLLRIQSRQSDSVEVKESLAQAMRRVSAIAVVHDVLSEGIDQKTSFDQIFKRILLLVPEIAGYHTTVKTEFVGSFGDLSAERATPLALVLTEVVANAVEHGLSDRSGTITVEANREGKHLGITVFDDGVGLPEGKVGSGLGTQIITTLVESELRGKILWTSPIRGGTKVSIDLTV</sequence>
<dbReference type="Gene3D" id="3.30.450.280">
    <property type="entry name" value="GAF domain"/>
    <property type="match status" value="1"/>
</dbReference>
<dbReference type="PROSITE" id="PS50109">
    <property type="entry name" value="HIS_KIN"/>
    <property type="match status" value="1"/>
</dbReference>
<organism evidence="9 10">
    <name type="scientific">Aquiluna borgnonia</name>
    <dbReference type="NCBI Taxonomy" id="2499157"/>
    <lineage>
        <taxon>Bacteria</taxon>
        <taxon>Bacillati</taxon>
        <taxon>Actinomycetota</taxon>
        <taxon>Actinomycetes</taxon>
        <taxon>Micrococcales</taxon>
        <taxon>Microbacteriaceae</taxon>
        <taxon>Luna cluster</taxon>
        <taxon>Luna-1 subcluster</taxon>
        <taxon>Aquiluna</taxon>
    </lineage>
</organism>
<dbReference type="PANTHER" id="PTHR41523">
    <property type="entry name" value="TWO-COMPONENT SYSTEM SENSOR PROTEIN"/>
    <property type="match status" value="1"/>
</dbReference>
<keyword evidence="6 9" id="KW-0418">Kinase</keyword>
<dbReference type="Pfam" id="PF07568">
    <property type="entry name" value="HisKA_2"/>
    <property type="match status" value="1"/>
</dbReference>
<dbReference type="InterPro" id="IPR035965">
    <property type="entry name" value="PAS-like_dom_sf"/>
</dbReference>
<dbReference type="InterPro" id="IPR013656">
    <property type="entry name" value="PAS_4"/>
</dbReference>
<evidence type="ECO:0000256" key="4">
    <source>
        <dbReference type="ARBA" id="ARBA00022679"/>
    </source>
</evidence>
<dbReference type="InterPro" id="IPR022066">
    <property type="entry name" value="PdtaS_GAF"/>
</dbReference>
<evidence type="ECO:0000256" key="7">
    <source>
        <dbReference type="ARBA" id="ARBA00022840"/>
    </source>
</evidence>
<dbReference type="InterPro" id="IPR005467">
    <property type="entry name" value="His_kinase_dom"/>
</dbReference>
<dbReference type="InterPro" id="IPR000014">
    <property type="entry name" value="PAS"/>
</dbReference>
<dbReference type="Gene3D" id="3.30.450.20">
    <property type="entry name" value="PAS domain"/>
    <property type="match status" value="1"/>
</dbReference>
<dbReference type="SUPFAM" id="SSF55874">
    <property type="entry name" value="ATPase domain of HSP90 chaperone/DNA topoisomerase II/histidine kinase"/>
    <property type="match status" value="1"/>
</dbReference>
<dbReference type="SUPFAM" id="SSF55785">
    <property type="entry name" value="PYP-like sensor domain (PAS domain)"/>
    <property type="match status" value="1"/>
</dbReference>
<dbReference type="Pfam" id="PF12282">
    <property type="entry name" value="GAF_PdtaS"/>
    <property type="match status" value="1"/>
</dbReference>
<protein>
    <recommendedName>
        <fullName evidence="2">histidine kinase</fullName>
        <ecNumber evidence="2">2.7.13.3</ecNumber>
    </recommendedName>
</protein>
<dbReference type="SMART" id="SM00911">
    <property type="entry name" value="HWE_HK"/>
    <property type="match status" value="1"/>
</dbReference>
<keyword evidence="7" id="KW-0067">ATP-binding</keyword>
<reference evidence="9 10" key="1">
    <citation type="submission" date="2020-05" db="EMBL/GenBank/DDBJ databases">
        <title>Aquirufa sp. strain 15G-AUS-rot a new Aquirufa species.</title>
        <authorList>
            <person name="Pitt A."/>
            <person name="Hahn M.W."/>
        </authorList>
    </citation>
    <scope>NUCLEOTIDE SEQUENCE [LARGE SCALE GENOMIC DNA]</scope>
    <source>
        <strain evidence="9 10">15G-AUS-rot</strain>
    </source>
</reference>
<name>A0A7D4UD36_9MICO</name>
<keyword evidence="4" id="KW-0808">Transferase</keyword>
<dbReference type="InterPro" id="IPR036890">
    <property type="entry name" value="HATPase_C_sf"/>
</dbReference>
<dbReference type="RefSeq" id="WP_173493191.1">
    <property type="nucleotide sequence ID" value="NZ_CP054056.1"/>
</dbReference>
<dbReference type="EC" id="2.7.13.3" evidence="2"/>
<evidence type="ECO:0000259" key="8">
    <source>
        <dbReference type="PROSITE" id="PS50109"/>
    </source>
</evidence>
<dbReference type="GO" id="GO:0005524">
    <property type="term" value="F:ATP binding"/>
    <property type="evidence" value="ECO:0007669"/>
    <property type="project" value="UniProtKB-KW"/>
</dbReference>
<accession>A0A7D4UD36</accession>
<dbReference type="Pfam" id="PF08448">
    <property type="entry name" value="PAS_4"/>
    <property type="match status" value="1"/>
</dbReference>
<dbReference type="PANTHER" id="PTHR41523:SF8">
    <property type="entry name" value="ETHYLENE RESPONSE SENSOR PROTEIN"/>
    <property type="match status" value="1"/>
</dbReference>
<dbReference type="EMBL" id="CP054056">
    <property type="protein sequence ID" value="QKJ24894.1"/>
    <property type="molecule type" value="Genomic_DNA"/>
</dbReference>
<evidence type="ECO:0000256" key="1">
    <source>
        <dbReference type="ARBA" id="ARBA00000085"/>
    </source>
</evidence>
<dbReference type="AlphaFoldDB" id="A0A7D4UD36"/>
<keyword evidence="5" id="KW-0547">Nucleotide-binding</keyword>
<comment type="catalytic activity">
    <reaction evidence="1">
        <text>ATP + protein L-histidine = ADP + protein N-phospho-L-histidine.</text>
        <dbReference type="EC" id="2.7.13.3"/>
    </reaction>
</comment>
<dbReference type="GO" id="GO:0004673">
    <property type="term" value="F:protein histidine kinase activity"/>
    <property type="evidence" value="ECO:0007669"/>
    <property type="project" value="UniProtKB-EC"/>
</dbReference>
<evidence type="ECO:0000256" key="2">
    <source>
        <dbReference type="ARBA" id="ARBA00012438"/>
    </source>
</evidence>
<keyword evidence="10" id="KW-1185">Reference proteome</keyword>
<evidence type="ECO:0000313" key="9">
    <source>
        <dbReference type="EMBL" id="QKJ24894.1"/>
    </source>
</evidence>
<dbReference type="Gene3D" id="3.30.565.10">
    <property type="entry name" value="Histidine kinase-like ATPase, C-terminal domain"/>
    <property type="match status" value="1"/>
</dbReference>
<keyword evidence="3" id="KW-0597">Phosphoprotein</keyword>
<dbReference type="InterPro" id="IPR011102">
    <property type="entry name" value="Sig_transdc_His_kinase_HWE"/>
</dbReference>